<keyword evidence="4 8" id="KW-0547">Nucleotide-binding</keyword>
<reference evidence="10 11" key="1">
    <citation type="submission" date="2016-11" db="EMBL/GenBank/DDBJ databases">
        <title>Sphingorhabdus sp. LPB0140, isolated from marine environment.</title>
        <authorList>
            <person name="Kim E."/>
            <person name="Yi H."/>
        </authorList>
    </citation>
    <scope>NUCLEOTIDE SEQUENCE [LARGE SCALE GENOMIC DNA]</scope>
    <source>
        <strain evidence="10 11">LPB0140</strain>
    </source>
</reference>
<dbReference type="AlphaFoldDB" id="A0A1L3J8Y1"/>
<dbReference type="CDD" id="cd02503">
    <property type="entry name" value="MobA"/>
    <property type="match status" value="1"/>
</dbReference>
<evidence type="ECO:0000313" key="11">
    <source>
        <dbReference type="Proteomes" id="UP000242561"/>
    </source>
</evidence>
<comment type="similarity">
    <text evidence="8">Belongs to the MobA family.</text>
</comment>
<dbReference type="KEGG" id="sphl:LPB140_00510"/>
<keyword evidence="3 8" id="KW-0479">Metal-binding</keyword>
<comment type="subunit">
    <text evidence="8">Monomer.</text>
</comment>
<feature type="binding site" evidence="8">
    <location>
        <position position="24"/>
    </location>
    <ligand>
        <name>GTP</name>
        <dbReference type="ChEBI" id="CHEBI:37565"/>
    </ligand>
</feature>
<dbReference type="Gene3D" id="3.90.550.10">
    <property type="entry name" value="Spore Coat Polysaccharide Biosynthesis Protein SpsA, Chain A"/>
    <property type="match status" value="1"/>
</dbReference>
<comment type="function">
    <text evidence="8">Transfers a GMP moiety from GTP to Mo-molybdopterin (Mo-MPT) cofactor (Moco or molybdenum cofactor) to form Mo-molybdopterin guanine dinucleotide (Mo-MGD) cofactor.</text>
</comment>
<comment type="subcellular location">
    <subcellularLocation>
        <location evidence="8">Cytoplasm</location>
    </subcellularLocation>
</comment>
<keyword evidence="6 8" id="KW-0342">GTP-binding</keyword>
<feature type="binding site" evidence="8">
    <location>
        <position position="101"/>
    </location>
    <ligand>
        <name>GTP</name>
        <dbReference type="ChEBI" id="CHEBI:37565"/>
    </ligand>
</feature>
<evidence type="ECO:0000256" key="1">
    <source>
        <dbReference type="ARBA" id="ARBA00022490"/>
    </source>
</evidence>
<dbReference type="GO" id="GO:0046872">
    <property type="term" value="F:metal ion binding"/>
    <property type="evidence" value="ECO:0007669"/>
    <property type="project" value="UniProtKB-KW"/>
</dbReference>
<gene>
    <name evidence="8" type="primary">mobA</name>
    <name evidence="10" type="ORF">LPB140_00510</name>
</gene>
<dbReference type="HAMAP" id="MF_00316">
    <property type="entry name" value="MobA"/>
    <property type="match status" value="1"/>
</dbReference>
<dbReference type="Proteomes" id="UP000242561">
    <property type="component" value="Chromosome"/>
</dbReference>
<feature type="binding site" evidence="8">
    <location>
        <begin position="11"/>
        <end position="13"/>
    </location>
    <ligand>
        <name>GTP</name>
        <dbReference type="ChEBI" id="CHEBI:37565"/>
    </ligand>
</feature>
<protein>
    <recommendedName>
        <fullName evidence="8">Molybdenum cofactor guanylyltransferase</fullName>
        <shortName evidence="8">MoCo guanylyltransferase</shortName>
        <ecNumber evidence="8">2.7.7.77</ecNumber>
    </recommendedName>
    <alternativeName>
        <fullName evidence="8">GTP:molybdopterin guanylyltransferase</fullName>
    </alternativeName>
    <alternativeName>
        <fullName evidence="8">Mo-MPT guanylyltransferase</fullName>
    </alternativeName>
    <alternativeName>
        <fullName evidence="8">Molybdopterin guanylyltransferase</fullName>
    </alternativeName>
    <alternativeName>
        <fullName evidence="8">Molybdopterin-guanine dinucleotide synthase</fullName>
        <shortName evidence="8">MGD synthase</shortName>
    </alternativeName>
</protein>
<evidence type="ECO:0000256" key="3">
    <source>
        <dbReference type="ARBA" id="ARBA00022723"/>
    </source>
</evidence>
<name>A0A1L3J8Y1_9SPHN</name>
<evidence type="ECO:0000256" key="8">
    <source>
        <dbReference type="HAMAP-Rule" id="MF_00316"/>
    </source>
</evidence>
<dbReference type="InterPro" id="IPR025877">
    <property type="entry name" value="MobA-like_NTP_Trfase"/>
</dbReference>
<dbReference type="EC" id="2.7.7.77" evidence="8"/>
<accession>A0A1L3J8Y1</accession>
<dbReference type="RefSeq" id="WP_072558220.1">
    <property type="nucleotide sequence ID" value="NZ_CP018154.1"/>
</dbReference>
<keyword evidence="11" id="KW-1185">Reference proteome</keyword>
<keyword evidence="2 8" id="KW-0808">Transferase</keyword>
<dbReference type="GO" id="GO:0006777">
    <property type="term" value="P:Mo-molybdopterin cofactor biosynthetic process"/>
    <property type="evidence" value="ECO:0007669"/>
    <property type="project" value="UniProtKB-KW"/>
</dbReference>
<feature type="binding site" evidence="8">
    <location>
        <position position="101"/>
    </location>
    <ligand>
        <name>Mg(2+)</name>
        <dbReference type="ChEBI" id="CHEBI:18420"/>
    </ligand>
</feature>
<evidence type="ECO:0000313" key="10">
    <source>
        <dbReference type="EMBL" id="APG61574.1"/>
    </source>
</evidence>
<dbReference type="PANTHER" id="PTHR19136:SF81">
    <property type="entry name" value="MOLYBDENUM COFACTOR GUANYLYLTRANSFERASE"/>
    <property type="match status" value="1"/>
</dbReference>
<comment type="domain">
    <text evidence="8">The N-terminal domain determines nucleotide recognition and specific binding, while the C-terminal domain determines the specific binding to the target protein.</text>
</comment>
<evidence type="ECO:0000256" key="7">
    <source>
        <dbReference type="ARBA" id="ARBA00023150"/>
    </source>
</evidence>
<keyword evidence="7 8" id="KW-0501">Molybdenum cofactor biosynthesis</keyword>
<sequence>MNKKPIIAAILAGGKSVRMGEVDKAELLLNGRRLIDHMAQKIAKQADIVILSAPHDYGLNLPLICDDAPMVKGPAAGIFSLAKYVRLTHGDAECFYTIPVDAPLFPNNILEKLSCGGGNAVVQTQNGLHPTFAKWHVDHIINYMADMADMDAPRGIALHEICTAVSAQKIYFDDENNFTNINNMEDFNAVQAMMMAKKMLG</sequence>
<evidence type="ECO:0000256" key="6">
    <source>
        <dbReference type="ARBA" id="ARBA00023134"/>
    </source>
</evidence>
<evidence type="ECO:0000256" key="5">
    <source>
        <dbReference type="ARBA" id="ARBA00022842"/>
    </source>
</evidence>
<evidence type="ECO:0000259" key="9">
    <source>
        <dbReference type="Pfam" id="PF12804"/>
    </source>
</evidence>
<dbReference type="PANTHER" id="PTHR19136">
    <property type="entry name" value="MOLYBDENUM COFACTOR GUANYLYLTRANSFERASE"/>
    <property type="match status" value="1"/>
</dbReference>
<evidence type="ECO:0000256" key="4">
    <source>
        <dbReference type="ARBA" id="ARBA00022741"/>
    </source>
</evidence>
<dbReference type="GO" id="GO:0005525">
    <property type="term" value="F:GTP binding"/>
    <property type="evidence" value="ECO:0007669"/>
    <property type="project" value="UniProtKB-UniRule"/>
</dbReference>
<comment type="catalytic activity">
    <reaction evidence="8">
        <text>Mo-molybdopterin + GTP + H(+) = Mo-molybdopterin guanine dinucleotide + diphosphate</text>
        <dbReference type="Rhea" id="RHEA:34243"/>
        <dbReference type="ChEBI" id="CHEBI:15378"/>
        <dbReference type="ChEBI" id="CHEBI:33019"/>
        <dbReference type="ChEBI" id="CHEBI:37565"/>
        <dbReference type="ChEBI" id="CHEBI:71302"/>
        <dbReference type="ChEBI" id="CHEBI:71310"/>
        <dbReference type="EC" id="2.7.7.77"/>
    </reaction>
</comment>
<feature type="domain" description="MobA-like NTP transferase" evidence="9">
    <location>
        <begin position="8"/>
        <end position="137"/>
    </location>
</feature>
<feature type="binding site" evidence="8">
    <location>
        <position position="66"/>
    </location>
    <ligand>
        <name>GTP</name>
        <dbReference type="ChEBI" id="CHEBI:37565"/>
    </ligand>
</feature>
<comment type="caution">
    <text evidence="8">Lacks conserved residue(s) required for the propagation of feature annotation.</text>
</comment>
<dbReference type="EMBL" id="CP018154">
    <property type="protein sequence ID" value="APG61574.1"/>
    <property type="molecule type" value="Genomic_DNA"/>
</dbReference>
<comment type="cofactor">
    <cofactor evidence="8">
        <name>Mg(2+)</name>
        <dbReference type="ChEBI" id="CHEBI:18420"/>
    </cofactor>
</comment>
<organism evidence="10 11">
    <name type="scientific">Sphingorhabdus lutea</name>
    <dbReference type="NCBI Taxonomy" id="1913578"/>
    <lineage>
        <taxon>Bacteria</taxon>
        <taxon>Pseudomonadati</taxon>
        <taxon>Pseudomonadota</taxon>
        <taxon>Alphaproteobacteria</taxon>
        <taxon>Sphingomonadales</taxon>
        <taxon>Sphingomonadaceae</taxon>
        <taxon>Sphingorhabdus</taxon>
    </lineage>
</organism>
<keyword evidence="1 8" id="KW-0963">Cytoplasm</keyword>
<dbReference type="OrthoDB" id="9788394at2"/>
<keyword evidence="5 8" id="KW-0460">Magnesium</keyword>
<proteinExistence type="inferred from homology"/>
<dbReference type="STRING" id="1913578.LPB140_00510"/>
<evidence type="ECO:0000256" key="2">
    <source>
        <dbReference type="ARBA" id="ARBA00022679"/>
    </source>
</evidence>
<dbReference type="InterPro" id="IPR029044">
    <property type="entry name" value="Nucleotide-diphossugar_trans"/>
</dbReference>
<dbReference type="InterPro" id="IPR013482">
    <property type="entry name" value="Molybde_CF_guanTrfase"/>
</dbReference>
<dbReference type="SUPFAM" id="SSF53448">
    <property type="entry name" value="Nucleotide-diphospho-sugar transferases"/>
    <property type="match status" value="1"/>
</dbReference>
<dbReference type="GO" id="GO:0061603">
    <property type="term" value="F:molybdenum cofactor guanylyltransferase activity"/>
    <property type="evidence" value="ECO:0007669"/>
    <property type="project" value="UniProtKB-EC"/>
</dbReference>
<dbReference type="Pfam" id="PF12804">
    <property type="entry name" value="NTP_transf_3"/>
    <property type="match status" value="1"/>
</dbReference>
<dbReference type="GO" id="GO:0005737">
    <property type="term" value="C:cytoplasm"/>
    <property type="evidence" value="ECO:0007669"/>
    <property type="project" value="UniProtKB-SubCell"/>
</dbReference>